<name>A0ABT9PYN3_9HYPH</name>
<comment type="caution">
    <text evidence="2">The sequence shown here is derived from an EMBL/GenBank/DDBJ whole genome shotgun (WGS) entry which is preliminary data.</text>
</comment>
<evidence type="ECO:0000313" key="2">
    <source>
        <dbReference type="EMBL" id="MDP9839593.1"/>
    </source>
</evidence>
<protein>
    <submittedName>
        <fullName evidence="2">Uncharacterized protein</fullName>
    </submittedName>
</protein>
<sequence>MKRVSVTVVTALSLLFVSSSAGLAQDAEKSAVKDGWVERAFDFSDPDLDFKVLLPKESRPATVPMKLRQPDTLGNVTIIGEVPAIATAEVPIRMTVIGYDLRTSGAADRICGWVLTQARYKTVEELVSPHRSVASVVGLKYDGDVPVEGVISNCQTRGFQAIAVNLLFDLPKDKSAEDRDAIFDFATDYAQTVFDSITFKNGQNDGYRDGLKDVPIRIDGKSLDISIPDDWEVPINDFDGRANAELHVIKQDEDVAKGGVWLIASDMKDKPDLAEIGSKTIPFFLKAQFSGSDAPKPEGNKAGPDINGKGSLLHHFLFSVKDHKGEDSGDIRAIMIWNEGRLYTLIRWSAFDQDGSSNAFFSTLPMLTIYDAFAAMLEKLLSEKG</sequence>
<keyword evidence="1" id="KW-0732">Signal</keyword>
<reference evidence="2 3" key="1">
    <citation type="submission" date="2023-07" db="EMBL/GenBank/DDBJ databases">
        <title>Sorghum-associated microbial communities from plants grown in Nebraska, USA.</title>
        <authorList>
            <person name="Schachtman D."/>
        </authorList>
    </citation>
    <scope>NUCLEOTIDE SEQUENCE [LARGE SCALE GENOMIC DNA]</scope>
    <source>
        <strain evidence="2 3">DS1307</strain>
    </source>
</reference>
<evidence type="ECO:0000256" key="1">
    <source>
        <dbReference type="SAM" id="SignalP"/>
    </source>
</evidence>
<gene>
    <name evidence="2" type="ORF">J2T09_004369</name>
</gene>
<evidence type="ECO:0000313" key="3">
    <source>
        <dbReference type="Proteomes" id="UP001241472"/>
    </source>
</evidence>
<feature type="chain" id="PRO_5047257349" evidence="1">
    <location>
        <begin position="25"/>
        <end position="385"/>
    </location>
</feature>
<keyword evidence="3" id="KW-1185">Reference proteome</keyword>
<accession>A0ABT9PYN3</accession>
<feature type="signal peptide" evidence="1">
    <location>
        <begin position="1"/>
        <end position="24"/>
    </location>
</feature>
<dbReference type="Proteomes" id="UP001241472">
    <property type="component" value="Unassembled WGS sequence"/>
</dbReference>
<organism evidence="2 3">
    <name type="scientific">Neorhizobium huautlense</name>
    <dbReference type="NCBI Taxonomy" id="67774"/>
    <lineage>
        <taxon>Bacteria</taxon>
        <taxon>Pseudomonadati</taxon>
        <taxon>Pseudomonadota</taxon>
        <taxon>Alphaproteobacteria</taxon>
        <taxon>Hyphomicrobiales</taxon>
        <taxon>Rhizobiaceae</taxon>
        <taxon>Rhizobium/Agrobacterium group</taxon>
        <taxon>Neorhizobium</taxon>
    </lineage>
</organism>
<dbReference type="RefSeq" id="WP_306838329.1">
    <property type="nucleotide sequence ID" value="NZ_JAUSRF010000017.1"/>
</dbReference>
<proteinExistence type="predicted"/>
<dbReference type="EMBL" id="JAUSRF010000017">
    <property type="protein sequence ID" value="MDP9839593.1"/>
    <property type="molecule type" value="Genomic_DNA"/>
</dbReference>